<reference evidence="2 3" key="1">
    <citation type="submission" date="2017-08" db="EMBL/GenBank/DDBJ databases">
        <title>USMARCv1.0.</title>
        <authorList>
            <person name="Hannum G.I."/>
            <person name="Koren S."/>
            <person name="Schroeder S.G."/>
            <person name="Chin S.C."/>
            <person name="Nonneman D.J."/>
            <person name="Becker S.A."/>
            <person name="Rosen B.D."/>
            <person name="Bickhart D.M."/>
            <person name="Putnam N.H."/>
            <person name="Green R.E."/>
            <person name="Tuggle C.K."/>
            <person name="Liu H."/>
            <person name="Rohrer G.A."/>
            <person name="Warr A."/>
            <person name="Hall R."/>
            <person name="Kim K."/>
            <person name="Hume D.A."/>
            <person name="Talbot R."/>
            <person name="Chow W."/>
            <person name="Howe K."/>
            <person name="Schwartz A.S."/>
            <person name="Watson M."/>
            <person name="Archibald A.L."/>
            <person name="Phillippy A.M."/>
            <person name="Smith T.P.L."/>
        </authorList>
    </citation>
    <scope>NUCLEOTIDE SEQUENCE [LARGE SCALE GENOMIC DNA]</scope>
</reference>
<feature type="region of interest" description="Disordered" evidence="1">
    <location>
        <begin position="1"/>
        <end position="20"/>
    </location>
</feature>
<dbReference type="AlphaFoldDB" id="A0A4X1STE8"/>
<protein>
    <submittedName>
        <fullName evidence="2">Uncharacterized protein</fullName>
    </submittedName>
</protein>
<evidence type="ECO:0000256" key="1">
    <source>
        <dbReference type="SAM" id="MobiDB-lite"/>
    </source>
</evidence>
<dbReference type="Ensembl" id="ENSSSCT00070006959.1">
    <property type="protein sequence ID" value="ENSSSCP00070005685.1"/>
    <property type="gene ID" value="ENSSSCG00070003726.1"/>
</dbReference>
<proteinExistence type="predicted"/>
<evidence type="ECO:0000313" key="2">
    <source>
        <dbReference type="Ensembl" id="ENSSSCP00070005685.1"/>
    </source>
</evidence>
<feature type="compositionally biased region" description="Polar residues" evidence="1">
    <location>
        <begin position="1"/>
        <end position="14"/>
    </location>
</feature>
<name>A0A4X1STE8_PIG</name>
<evidence type="ECO:0000313" key="3">
    <source>
        <dbReference type="Proteomes" id="UP000314985"/>
    </source>
</evidence>
<sequence length="112" mass="11364">MGDSASTMENSQAPSLPAPRLGGLASSADSVALTLALASRVASASAAMDLCSCTGIRTSLISTRATRIPHSSVASSNLCWNSAFYRAGTPVSLIPAIFSLLSFIQLVNCSAA</sequence>
<accession>A0A4X1STE8</accession>
<dbReference type="Proteomes" id="UP000314985">
    <property type="component" value="Chromosome 11"/>
</dbReference>
<reference evidence="2" key="2">
    <citation type="submission" date="2025-08" db="UniProtKB">
        <authorList>
            <consortium name="Ensembl"/>
        </authorList>
    </citation>
    <scope>IDENTIFICATION</scope>
</reference>
<organism evidence="2 3">
    <name type="scientific">Sus scrofa</name>
    <name type="common">Pig</name>
    <dbReference type="NCBI Taxonomy" id="9823"/>
    <lineage>
        <taxon>Eukaryota</taxon>
        <taxon>Metazoa</taxon>
        <taxon>Chordata</taxon>
        <taxon>Craniata</taxon>
        <taxon>Vertebrata</taxon>
        <taxon>Euteleostomi</taxon>
        <taxon>Mammalia</taxon>
        <taxon>Eutheria</taxon>
        <taxon>Laurasiatheria</taxon>
        <taxon>Artiodactyla</taxon>
        <taxon>Suina</taxon>
        <taxon>Suidae</taxon>
        <taxon>Sus</taxon>
    </lineage>
</organism>